<evidence type="ECO:0008006" key="3">
    <source>
        <dbReference type="Google" id="ProtNLM"/>
    </source>
</evidence>
<dbReference type="Proteomes" id="UP000006251">
    <property type="component" value="Unassembled WGS sequence"/>
</dbReference>
<evidence type="ECO:0000313" key="2">
    <source>
        <dbReference type="Proteomes" id="UP000006251"/>
    </source>
</evidence>
<reference evidence="2" key="1">
    <citation type="journal article" date="2014" name="Environ. Microbiol.">
        <title>Comparative genomics of the marine bacterial genus Glaciecola reveals the high degree of genomic diversity and genomic characteristic for cold adaptation.</title>
        <authorList>
            <person name="Qin Q.L."/>
            <person name="Xie B.B."/>
            <person name="Yu Y."/>
            <person name="Shu Y.L."/>
            <person name="Rong J.C."/>
            <person name="Zhang Y.J."/>
            <person name="Zhao D.L."/>
            <person name="Chen X.L."/>
            <person name="Zhang X.Y."/>
            <person name="Chen B."/>
            <person name="Zhou B.C."/>
            <person name="Zhang Y.Z."/>
        </authorList>
    </citation>
    <scope>NUCLEOTIDE SEQUENCE [LARGE SCALE GENOMIC DNA]</scope>
    <source>
        <strain evidence="2">ACAM 615</strain>
    </source>
</reference>
<accession>K6ZG38</accession>
<comment type="caution">
    <text evidence="1">The sequence shown here is derived from an EMBL/GenBank/DDBJ whole genome shotgun (WGS) entry which is preliminary data.</text>
</comment>
<keyword evidence="2" id="KW-1185">Reference proteome</keyword>
<dbReference type="Pfam" id="PF11185">
    <property type="entry name" value="DUF2971"/>
    <property type="match status" value="1"/>
</dbReference>
<name>K6ZG38_9ALTE</name>
<evidence type="ECO:0000313" key="1">
    <source>
        <dbReference type="EMBL" id="GAC27898.1"/>
    </source>
</evidence>
<dbReference type="AlphaFoldDB" id="K6ZG38"/>
<gene>
    <name evidence="1" type="ORF">GPAL_1019</name>
</gene>
<proteinExistence type="predicted"/>
<organism evidence="1 2">
    <name type="scientific">Brumicola pallidula DSM 14239 = ACAM 615</name>
    <dbReference type="NCBI Taxonomy" id="1121922"/>
    <lineage>
        <taxon>Bacteria</taxon>
        <taxon>Pseudomonadati</taxon>
        <taxon>Pseudomonadota</taxon>
        <taxon>Gammaproteobacteria</taxon>
        <taxon>Alteromonadales</taxon>
        <taxon>Alteromonadaceae</taxon>
        <taxon>Brumicola</taxon>
    </lineage>
</organism>
<dbReference type="InterPro" id="IPR021352">
    <property type="entry name" value="DUF2971"/>
</dbReference>
<protein>
    <recommendedName>
        <fullName evidence="3">DUF2971 domain-containing protein</fullName>
    </recommendedName>
</protein>
<sequence>MKEEFQNLTNFIQNKIVDVSPEEKTTNLYHYTPAQGLEGIISNANLWATDYRFLNDSREVKDGLDVIFKALNSREEVVFQDLAKHLDEHNDNLADIITPYIISFCSKHDLLSQWRAYANQSEGYCVDFDLSDSRLSTYQNNTVVICHFLPVIYNDKLKLEIVNLIIDELAKTIKKYKLDNQNISELSIESKGIITGLLQNVFQLPARSIIKISCLSLTNTCAIG</sequence>
<dbReference type="EMBL" id="BAEQ01000016">
    <property type="protein sequence ID" value="GAC27898.1"/>
    <property type="molecule type" value="Genomic_DNA"/>
</dbReference>
<dbReference type="STRING" id="1121922.GCA_000428905_01540"/>